<dbReference type="SUPFAM" id="SSF54593">
    <property type="entry name" value="Glyoxalase/Bleomycin resistance protein/Dihydroxybiphenyl dioxygenase"/>
    <property type="match status" value="1"/>
</dbReference>
<protein>
    <submittedName>
        <fullName evidence="1">VOC family protein</fullName>
    </submittedName>
</protein>
<proteinExistence type="predicted"/>
<dbReference type="Gene3D" id="3.10.180.10">
    <property type="entry name" value="2,3-Dihydroxybiphenyl 1,2-Dioxygenase, domain 1"/>
    <property type="match status" value="1"/>
</dbReference>
<dbReference type="RefSeq" id="WP_378282198.1">
    <property type="nucleotide sequence ID" value="NZ_JBHSON010000015.1"/>
</dbReference>
<evidence type="ECO:0000313" key="2">
    <source>
        <dbReference type="Proteomes" id="UP001596074"/>
    </source>
</evidence>
<sequence>MIIQPYFHLALSVASIEEAMADLASTGVRWRDVLDYPLCVFHGGRRTDVRIRSVYSSGPSPAIELFTVEEGTPFDPLVEGSRFHHIGVWTDAFSADVADLQARGWELAATVADDQGRPSRFALHRTPFGFYLEVVDPRWAGRLLGDLLPEELRKQA</sequence>
<keyword evidence="2" id="KW-1185">Reference proteome</keyword>
<evidence type="ECO:0000313" key="1">
    <source>
        <dbReference type="EMBL" id="MFC5746577.1"/>
    </source>
</evidence>
<dbReference type="EMBL" id="JBHSON010000015">
    <property type="protein sequence ID" value="MFC5746577.1"/>
    <property type="molecule type" value="Genomic_DNA"/>
</dbReference>
<comment type="caution">
    <text evidence="1">The sequence shown here is derived from an EMBL/GenBank/DDBJ whole genome shotgun (WGS) entry which is preliminary data.</text>
</comment>
<dbReference type="Proteomes" id="UP001596074">
    <property type="component" value="Unassembled WGS sequence"/>
</dbReference>
<organism evidence="1 2">
    <name type="scientific">Actinomadura rugatobispora</name>
    <dbReference type="NCBI Taxonomy" id="1994"/>
    <lineage>
        <taxon>Bacteria</taxon>
        <taxon>Bacillati</taxon>
        <taxon>Actinomycetota</taxon>
        <taxon>Actinomycetes</taxon>
        <taxon>Streptosporangiales</taxon>
        <taxon>Thermomonosporaceae</taxon>
        <taxon>Actinomadura</taxon>
    </lineage>
</organism>
<reference evidence="2" key="1">
    <citation type="journal article" date="2019" name="Int. J. Syst. Evol. Microbiol.">
        <title>The Global Catalogue of Microorganisms (GCM) 10K type strain sequencing project: providing services to taxonomists for standard genome sequencing and annotation.</title>
        <authorList>
            <consortium name="The Broad Institute Genomics Platform"/>
            <consortium name="The Broad Institute Genome Sequencing Center for Infectious Disease"/>
            <person name="Wu L."/>
            <person name="Ma J."/>
        </authorList>
    </citation>
    <scope>NUCLEOTIDE SEQUENCE [LARGE SCALE GENOMIC DNA]</scope>
    <source>
        <strain evidence="2">KCTC 42087</strain>
    </source>
</reference>
<accession>A0ABW0ZVZ8</accession>
<name>A0ABW0ZVZ8_9ACTN</name>
<dbReference type="InterPro" id="IPR029068">
    <property type="entry name" value="Glyas_Bleomycin-R_OHBP_Dase"/>
</dbReference>
<dbReference type="Pfam" id="PF13669">
    <property type="entry name" value="Glyoxalase_4"/>
    <property type="match status" value="1"/>
</dbReference>
<gene>
    <name evidence="1" type="ORF">ACFPZN_13215</name>
</gene>